<dbReference type="AlphaFoldDB" id="E3IYY5"/>
<dbReference type="InterPro" id="IPR010310">
    <property type="entry name" value="T7SS_ESAT-6-like"/>
</dbReference>
<dbReference type="Gene3D" id="1.10.287.1060">
    <property type="entry name" value="ESAT-6-like"/>
    <property type="match status" value="1"/>
</dbReference>
<dbReference type="InterPro" id="IPR036689">
    <property type="entry name" value="ESAT-6-like_sf"/>
</dbReference>
<protein>
    <recommendedName>
        <fullName evidence="3">ESAT-6-like protein</fullName>
    </recommendedName>
</protein>
<gene>
    <name evidence="1" type="ordered locus">FraEuI1c_2229</name>
</gene>
<dbReference type="EMBL" id="CP002299">
    <property type="protein sequence ID" value="ADP80268.1"/>
    <property type="molecule type" value="Genomic_DNA"/>
</dbReference>
<evidence type="ECO:0000313" key="1">
    <source>
        <dbReference type="EMBL" id="ADP80268.1"/>
    </source>
</evidence>
<dbReference type="KEGG" id="fri:FraEuI1c_2229"/>
<evidence type="ECO:0008006" key="3">
    <source>
        <dbReference type="Google" id="ProtNLM"/>
    </source>
</evidence>
<evidence type="ECO:0000313" key="2">
    <source>
        <dbReference type="Proteomes" id="UP000002484"/>
    </source>
</evidence>
<dbReference type="OrthoDB" id="5244663at2"/>
<organism evidence="1 2">
    <name type="scientific">Pseudofrankia inefficax (strain DSM 45817 / CECT 9037 / DDB 130130 / EuI1c)</name>
    <name type="common">Frankia inefficax</name>
    <dbReference type="NCBI Taxonomy" id="298654"/>
    <lineage>
        <taxon>Bacteria</taxon>
        <taxon>Bacillati</taxon>
        <taxon>Actinomycetota</taxon>
        <taxon>Actinomycetes</taxon>
        <taxon>Frankiales</taxon>
        <taxon>Frankiaceae</taxon>
        <taxon>Pseudofrankia</taxon>
    </lineage>
</organism>
<keyword evidence="2" id="KW-1185">Reference proteome</keyword>
<accession>E3IYY5</accession>
<proteinExistence type="predicted"/>
<dbReference type="RefSeq" id="WP_013423387.1">
    <property type="nucleotide sequence ID" value="NC_014666.1"/>
</dbReference>
<dbReference type="Pfam" id="PF06013">
    <property type="entry name" value="WXG100"/>
    <property type="match status" value="1"/>
</dbReference>
<dbReference type="InParanoid" id="E3IYY5"/>
<name>E3IYY5_PSEI1</name>
<reference evidence="1 2" key="1">
    <citation type="submission" date="2010-10" db="EMBL/GenBank/DDBJ databases">
        <title>Complete sequence of Frankia sp. EuI1c.</title>
        <authorList>
            <consortium name="US DOE Joint Genome Institute"/>
            <person name="Lucas S."/>
            <person name="Copeland A."/>
            <person name="Lapidus A."/>
            <person name="Cheng J.-F."/>
            <person name="Bruce D."/>
            <person name="Goodwin L."/>
            <person name="Pitluck S."/>
            <person name="Chertkov O."/>
            <person name="Detter J.C."/>
            <person name="Han C."/>
            <person name="Tapia R."/>
            <person name="Land M."/>
            <person name="Hauser L."/>
            <person name="Jeffries C."/>
            <person name="Kyrpides N."/>
            <person name="Ivanova N."/>
            <person name="Mikhailova N."/>
            <person name="Beauchemin N."/>
            <person name="Sen A."/>
            <person name="Sur S.A."/>
            <person name="Gtari M."/>
            <person name="Wall L."/>
            <person name="Tisa L."/>
            <person name="Woyke T."/>
        </authorList>
    </citation>
    <scope>NUCLEOTIDE SEQUENCE [LARGE SCALE GENOMIC DNA]</scope>
    <source>
        <strain evidence="2">DSM 45817 / CECT 9037 / EuI1c</strain>
    </source>
</reference>
<dbReference type="SUPFAM" id="SSF140453">
    <property type="entry name" value="EsxAB dimer-like"/>
    <property type="match status" value="1"/>
</dbReference>
<sequence>MARIVVNPDTLIHLKASFNTQSTNLDTLTRALQSDVDNTQEDWQGNVPTMFRNDWHTQYAPMLQKLAAALVDAGRDVDTALQNALHADQQA</sequence>
<dbReference type="HOGENOM" id="CLU_2422666_0_0_11"/>
<dbReference type="Proteomes" id="UP000002484">
    <property type="component" value="Chromosome"/>
</dbReference>
<dbReference type="STRING" id="298654.FraEuI1c_2229"/>